<gene>
    <name evidence="2" type="ORF">EZS28_039737</name>
</gene>
<dbReference type="EMBL" id="SNRW01021280">
    <property type="protein sequence ID" value="KAA6364736.1"/>
    <property type="molecule type" value="Genomic_DNA"/>
</dbReference>
<protein>
    <submittedName>
        <fullName evidence="2">Uncharacterized protein</fullName>
    </submittedName>
</protein>
<organism evidence="2 3">
    <name type="scientific">Streblomastix strix</name>
    <dbReference type="NCBI Taxonomy" id="222440"/>
    <lineage>
        <taxon>Eukaryota</taxon>
        <taxon>Metamonada</taxon>
        <taxon>Preaxostyla</taxon>
        <taxon>Oxymonadida</taxon>
        <taxon>Streblomastigidae</taxon>
        <taxon>Streblomastix</taxon>
    </lineage>
</organism>
<evidence type="ECO:0000256" key="1">
    <source>
        <dbReference type="SAM" id="MobiDB-lite"/>
    </source>
</evidence>
<comment type="caution">
    <text evidence="2">The sequence shown here is derived from an EMBL/GenBank/DDBJ whole genome shotgun (WGS) entry which is preliminary data.</text>
</comment>
<dbReference type="AlphaFoldDB" id="A0A5J4U1Y7"/>
<feature type="compositionally biased region" description="Acidic residues" evidence="1">
    <location>
        <begin position="236"/>
        <end position="248"/>
    </location>
</feature>
<feature type="compositionally biased region" description="Acidic residues" evidence="1">
    <location>
        <begin position="201"/>
        <end position="213"/>
    </location>
</feature>
<feature type="compositionally biased region" description="Basic and acidic residues" evidence="1">
    <location>
        <begin position="214"/>
        <end position="235"/>
    </location>
</feature>
<reference evidence="2 3" key="1">
    <citation type="submission" date="2019-03" db="EMBL/GenBank/DDBJ databases">
        <title>Single cell metagenomics reveals metabolic interactions within the superorganism composed of flagellate Streblomastix strix and complex community of Bacteroidetes bacteria on its surface.</title>
        <authorList>
            <person name="Treitli S.C."/>
            <person name="Kolisko M."/>
            <person name="Husnik F."/>
            <person name="Keeling P."/>
            <person name="Hampl V."/>
        </authorList>
    </citation>
    <scope>NUCLEOTIDE SEQUENCE [LARGE SCALE GENOMIC DNA]</scope>
    <source>
        <strain evidence="2">ST1C</strain>
    </source>
</reference>
<feature type="non-terminal residue" evidence="2">
    <location>
        <position position="1"/>
    </location>
</feature>
<accession>A0A5J4U1Y7</accession>
<proteinExistence type="predicted"/>
<evidence type="ECO:0000313" key="3">
    <source>
        <dbReference type="Proteomes" id="UP000324800"/>
    </source>
</evidence>
<name>A0A5J4U1Y7_9EUKA</name>
<dbReference type="Proteomes" id="UP000324800">
    <property type="component" value="Unassembled WGS sequence"/>
</dbReference>
<evidence type="ECO:0000313" key="2">
    <source>
        <dbReference type="EMBL" id="KAA6364736.1"/>
    </source>
</evidence>
<sequence length="342" mass="39866">KKKILEPPLQSIREIMESFAKDRFEEKVGGNQVSVKDVQPLAFEVLQTYEYIYVRNSSKQIKKFISLLSESVMTEIMFDPIAICSYGLSTYVIYLRHQEQFFLEKLDTSNSNLSNYPYIDKIFKTILVAELSNQQQSNKTTEQLNQMQSKSSIELNSYQSIELSNVIEEEQIKNQNSDNQSEISNDESEINDLVQSEYELSDEFDNEDQEMKDDDPKKRIQSERLMQKDQQKIDENESNDEDENDDDIDFSQYLTSTEIIQLVKETTTLELLQNVEAILSPSFYFFRMAKDSFGEHGIRMEIKLNEIAQNLHQGCTLQQLQRHALSVQLDNPEIWQEKGGVH</sequence>
<feature type="region of interest" description="Disordered" evidence="1">
    <location>
        <begin position="201"/>
        <end position="248"/>
    </location>
</feature>